<feature type="compositionally biased region" description="Polar residues" evidence="1">
    <location>
        <begin position="101"/>
        <end position="137"/>
    </location>
</feature>
<evidence type="ECO:0000313" key="2">
    <source>
        <dbReference type="EMBL" id="GME78759.1"/>
    </source>
</evidence>
<dbReference type="EMBL" id="BSXN01003218">
    <property type="protein sequence ID" value="GME78759.1"/>
    <property type="molecule type" value="Genomic_DNA"/>
</dbReference>
<feature type="compositionally biased region" description="Low complexity" evidence="1">
    <location>
        <begin position="188"/>
        <end position="209"/>
    </location>
</feature>
<feature type="region of interest" description="Disordered" evidence="1">
    <location>
        <begin position="83"/>
        <end position="209"/>
    </location>
</feature>
<feature type="compositionally biased region" description="Low complexity" evidence="1">
    <location>
        <begin position="140"/>
        <end position="155"/>
    </location>
</feature>
<keyword evidence="3" id="KW-1185">Reference proteome</keyword>
<reference evidence="2" key="1">
    <citation type="submission" date="2023-04" db="EMBL/GenBank/DDBJ databases">
        <title>Candida boidinii NBRC 10035.</title>
        <authorList>
            <person name="Ichikawa N."/>
            <person name="Sato H."/>
            <person name="Tonouchi N."/>
        </authorList>
    </citation>
    <scope>NUCLEOTIDE SEQUENCE</scope>
    <source>
        <strain evidence="2">NBRC 10035</strain>
    </source>
</reference>
<accession>A0A9W6T595</accession>
<comment type="caution">
    <text evidence="2">The sequence shown here is derived from an EMBL/GenBank/DDBJ whole genome shotgun (WGS) entry which is preliminary data.</text>
</comment>
<sequence>MEIIQQAPPQSQHQSLPPHVQQQMYQVQISDNTDVNYHSSSRQRYPSVLLDPLAPAPAPTSLQQQIIHNVNRPISPNEHAWKYQQQHNQHHHHHISRERSPNPQIQRTVSSWSQQKYSRASPINSSVHHPSAPSSEYYQAPPISVAPAPVRSPAPHQQPHKQHIPTQAHQESSYHSIARQASPYQQGSRQSPMSMVPPRSSVVSAGSTSSLPTLTHVSSVPSSATISSASAIPPTSAVNSSSRSSSLPVANPGNPVSPHQIVTNNGIGDRTRSLPFASKFQMSPSIFELHPHILNSVQFHL</sequence>
<protein>
    <submittedName>
        <fullName evidence="2">Unnamed protein product</fullName>
    </submittedName>
</protein>
<feature type="compositionally biased region" description="Polar residues" evidence="1">
    <location>
        <begin position="164"/>
        <end position="175"/>
    </location>
</feature>
<feature type="region of interest" description="Disordered" evidence="1">
    <location>
        <begin position="223"/>
        <end position="259"/>
    </location>
</feature>
<dbReference type="Proteomes" id="UP001165120">
    <property type="component" value="Unassembled WGS sequence"/>
</dbReference>
<evidence type="ECO:0000256" key="1">
    <source>
        <dbReference type="SAM" id="MobiDB-lite"/>
    </source>
</evidence>
<proteinExistence type="predicted"/>
<feature type="compositionally biased region" description="Low complexity" evidence="1">
    <location>
        <begin position="223"/>
        <end position="246"/>
    </location>
</feature>
<gene>
    <name evidence="2" type="ORF">Cboi02_000591900</name>
</gene>
<dbReference type="AlphaFoldDB" id="A0A9W6T595"/>
<evidence type="ECO:0000313" key="3">
    <source>
        <dbReference type="Proteomes" id="UP001165120"/>
    </source>
</evidence>
<name>A0A9W6T595_CANBO</name>
<feature type="region of interest" description="Disordered" evidence="1">
    <location>
        <begin position="1"/>
        <end position="20"/>
    </location>
</feature>
<organism evidence="2 3">
    <name type="scientific">Candida boidinii</name>
    <name type="common">Yeast</name>
    <dbReference type="NCBI Taxonomy" id="5477"/>
    <lineage>
        <taxon>Eukaryota</taxon>
        <taxon>Fungi</taxon>
        <taxon>Dikarya</taxon>
        <taxon>Ascomycota</taxon>
        <taxon>Saccharomycotina</taxon>
        <taxon>Pichiomycetes</taxon>
        <taxon>Pichiales</taxon>
        <taxon>Pichiaceae</taxon>
        <taxon>Ogataea</taxon>
        <taxon>Ogataea/Candida clade</taxon>
    </lineage>
</organism>